<feature type="domain" description="EfeO-type cupredoxin-like" evidence="3">
    <location>
        <begin position="14"/>
        <end position="115"/>
    </location>
</feature>
<organism evidence="4 5">
    <name type="scientific">Celerinatantimonas diazotrophica</name>
    <dbReference type="NCBI Taxonomy" id="412034"/>
    <lineage>
        <taxon>Bacteria</taxon>
        <taxon>Pseudomonadati</taxon>
        <taxon>Pseudomonadota</taxon>
        <taxon>Gammaproteobacteria</taxon>
        <taxon>Celerinatantimonadaceae</taxon>
        <taxon>Celerinatantimonas</taxon>
    </lineage>
</organism>
<comment type="caution">
    <text evidence="4">The sequence shown here is derived from an EMBL/GenBank/DDBJ whole genome shotgun (WGS) entry which is preliminary data.</text>
</comment>
<protein>
    <submittedName>
        <fullName evidence="4">Cupredoxin-like protein</fullName>
    </submittedName>
</protein>
<evidence type="ECO:0000256" key="1">
    <source>
        <dbReference type="SAM" id="MobiDB-lite"/>
    </source>
</evidence>
<feature type="signal peptide" evidence="2">
    <location>
        <begin position="1"/>
        <end position="25"/>
    </location>
</feature>
<accession>A0A4R1JLL2</accession>
<feature type="region of interest" description="Disordered" evidence="1">
    <location>
        <begin position="296"/>
        <end position="363"/>
    </location>
</feature>
<dbReference type="EMBL" id="SMGD01000013">
    <property type="protein sequence ID" value="TCK51942.1"/>
    <property type="molecule type" value="Genomic_DNA"/>
</dbReference>
<feature type="compositionally biased region" description="Basic and acidic residues" evidence="1">
    <location>
        <begin position="296"/>
        <end position="312"/>
    </location>
</feature>
<feature type="compositionally biased region" description="Polar residues" evidence="1">
    <location>
        <begin position="327"/>
        <end position="339"/>
    </location>
</feature>
<keyword evidence="2" id="KW-0732">Signal</keyword>
<dbReference type="OrthoDB" id="7348379at2"/>
<dbReference type="PANTHER" id="PTHR39192">
    <property type="entry name" value="IRON UPTAKE SYSTEM COMPONENT EFEO"/>
    <property type="match status" value="1"/>
</dbReference>
<evidence type="ECO:0000313" key="4">
    <source>
        <dbReference type="EMBL" id="TCK51942.1"/>
    </source>
</evidence>
<proteinExistence type="predicted"/>
<evidence type="ECO:0000313" key="5">
    <source>
        <dbReference type="Proteomes" id="UP000295565"/>
    </source>
</evidence>
<keyword evidence="5" id="KW-1185">Reference proteome</keyword>
<name>A0A4R1JLL2_9GAMM</name>
<feature type="chain" id="PRO_5020570299" evidence="2">
    <location>
        <begin position="26"/>
        <end position="363"/>
    </location>
</feature>
<dbReference type="Proteomes" id="UP000295565">
    <property type="component" value="Unassembled WGS sequence"/>
</dbReference>
<reference evidence="4 5" key="1">
    <citation type="submission" date="2019-03" db="EMBL/GenBank/DDBJ databases">
        <title>Genomic Encyclopedia of Type Strains, Phase IV (KMG-IV): sequencing the most valuable type-strain genomes for metagenomic binning, comparative biology and taxonomic classification.</title>
        <authorList>
            <person name="Goeker M."/>
        </authorList>
    </citation>
    <scope>NUCLEOTIDE SEQUENCE [LARGE SCALE GENOMIC DNA]</scope>
    <source>
        <strain evidence="4 5">DSM 18577</strain>
    </source>
</reference>
<sequence length="363" mass="39236">MTKKLLLGISLGLSVISMASYYASAAEAVHTIDVSILKQSCLPMAINTQPGNVHFVLTNHSGKTASWGILSAGQVVAMQENIPPKASQELMLHLDPGQYAILCGDQTNPHGQLTVQAAQPQPDKPFKPSAQDIISLGQNYQGYLSSQGHLLEKQSQKWNGGEVPLNFAVSYYAMLPFAVAYQGVPTEDRLGGDANNIEALRQQISHLKEQSAKQLLSFAQALQALQQGLSQQANGGAQWQGLVQDVQAFVKTSTPLMSQIDQATLDATMTHIKTWQQGDNPNIRQKLRADLAHIGEAIGLKKPEEKPKEKPQKTTTSEQPKDAATPAKSQMSKTGSTAVTKDIHSEAQANENSPSKTDDHSKK</sequence>
<dbReference type="InterPro" id="IPR050894">
    <property type="entry name" value="EfeM/EfeO_iron_uptake"/>
</dbReference>
<dbReference type="AlphaFoldDB" id="A0A4R1JLL2"/>
<dbReference type="RefSeq" id="WP_131912855.1">
    <property type="nucleotide sequence ID" value="NZ_OU594967.1"/>
</dbReference>
<evidence type="ECO:0000256" key="2">
    <source>
        <dbReference type="SAM" id="SignalP"/>
    </source>
</evidence>
<gene>
    <name evidence="4" type="ORF">EV690_2035</name>
</gene>
<evidence type="ECO:0000259" key="3">
    <source>
        <dbReference type="Pfam" id="PF13473"/>
    </source>
</evidence>
<dbReference type="InterPro" id="IPR028096">
    <property type="entry name" value="EfeO_Cupredoxin"/>
</dbReference>
<dbReference type="Pfam" id="PF13473">
    <property type="entry name" value="Cupredoxin_1"/>
    <property type="match status" value="1"/>
</dbReference>
<dbReference type="PANTHER" id="PTHR39192:SF1">
    <property type="entry name" value="IRON UPTAKE SYSTEM COMPONENT EFEO"/>
    <property type="match status" value="1"/>
</dbReference>